<comment type="pathway">
    <text evidence="1 15">Pyrimidine metabolism; UMP biosynthesis via salvage pathway; UMP from uracil: step 1/1.</text>
</comment>
<dbReference type="GO" id="GO:0004845">
    <property type="term" value="F:uracil phosphoribosyltransferase activity"/>
    <property type="evidence" value="ECO:0007669"/>
    <property type="project" value="UniProtKB-UniRule"/>
</dbReference>
<dbReference type="GO" id="GO:0000287">
    <property type="term" value="F:magnesium ion binding"/>
    <property type="evidence" value="ECO:0007669"/>
    <property type="project" value="UniProtKB-UniRule"/>
</dbReference>
<dbReference type="InterPro" id="IPR029057">
    <property type="entry name" value="PRTase-like"/>
</dbReference>
<dbReference type="GO" id="GO:0044206">
    <property type="term" value="P:UMP salvage"/>
    <property type="evidence" value="ECO:0007669"/>
    <property type="project" value="UniProtKB-UniRule"/>
</dbReference>
<dbReference type="NCBIfam" id="TIGR01091">
    <property type="entry name" value="upp"/>
    <property type="match status" value="1"/>
</dbReference>
<sequence length="209" mass="22819">MGTLVICDHPLIQHKLTFIRDKMTNTKQFRELVDEVAMLMAYEITRDVPLSSIRVETPVTIAEGKVIAGRMMGLIPILRAGLGMVDGVLKIIPSAKVGHIGLYRDHETLQPVEYYCSLPSDVAERELIVIDPMLATGGSANAAIDMLKAKGCRPTKLMCLIAAPEGVAAVRERHPDIDIYLAALDEKLNEHGYIVPGLGDAGDRLYGTK</sequence>
<comment type="similarity">
    <text evidence="2 15">Belongs to the UPRTase family.</text>
</comment>
<organism evidence="17 18">
    <name type="scientific">Cohnella endophytica</name>
    <dbReference type="NCBI Taxonomy" id="2419778"/>
    <lineage>
        <taxon>Bacteria</taxon>
        <taxon>Bacillati</taxon>
        <taxon>Bacillota</taxon>
        <taxon>Bacilli</taxon>
        <taxon>Bacillales</taxon>
        <taxon>Paenibacillaceae</taxon>
        <taxon>Cohnella</taxon>
    </lineage>
</organism>
<evidence type="ECO:0000256" key="7">
    <source>
        <dbReference type="ARBA" id="ARBA00022741"/>
    </source>
</evidence>
<comment type="caution">
    <text evidence="17">The sequence shown here is derived from an EMBL/GenBank/DDBJ whole genome shotgun (WGS) entry which is preliminary data.</text>
</comment>
<evidence type="ECO:0000256" key="15">
    <source>
        <dbReference type="HAMAP-Rule" id="MF_01218"/>
    </source>
</evidence>
<dbReference type="OrthoDB" id="9781675at2"/>
<evidence type="ECO:0000256" key="8">
    <source>
        <dbReference type="ARBA" id="ARBA00022842"/>
    </source>
</evidence>
<dbReference type="SUPFAM" id="SSF53271">
    <property type="entry name" value="PRTase-like"/>
    <property type="match status" value="1"/>
</dbReference>
<feature type="binding site" evidence="15">
    <location>
        <position position="194"/>
    </location>
    <ligand>
        <name>uracil</name>
        <dbReference type="ChEBI" id="CHEBI:17568"/>
    </ligand>
</feature>
<evidence type="ECO:0000259" key="16">
    <source>
        <dbReference type="Pfam" id="PF14681"/>
    </source>
</evidence>
<evidence type="ECO:0000256" key="1">
    <source>
        <dbReference type="ARBA" id="ARBA00005180"/>
    </source>
</evidence>
<dbReference type="NCBIfam" id="NF001097">
    <property type="entry name" value="PRK00129.1"/>
    <property type="match status" value="1"/>
</dbReference>
<dbReference type="InterPro" id="IPR034332">
    <property type="entry name" value="Upp_B"/>
</dbReference>
<comment type="activity regulation">
    <text evidence="15">Allosterically activated by GTP.</text>
</comment>
<evidence type="ECO:0000256" key="5">
    <source>
        <dbReference type="ARBA" id="ARBA00022676"/>
    </source>
</evidence>
<evidence type="ECO:0000256" key="11">
    <source>
        <dbReference type="ARBA" id="ARBA00052919"/>
    </source>
</evidence>
<dbReference type="GO" id="GO:0006223">
    <property type="term" value="P:uracil salvage"/>
    <property type="evidence" value="ECO:0007669"/>
    <property type="project" value="InterPro"/>
</dbReference>
<dbReference type="EC" id="2.4.2.9" evidence="3 15"/>
<dbReference type="InterPro" id="IPR000836">
    <property type="entry name" value="PRTase_dom"/>
</dbReference>
<name>A0A494XFM9_9BACL</name>
<feature type="binding site" evidence="15">
    <location>
        <position position="200"/>
    </location>
    <ligand>
        <name>5-phospho-alpha-D-ribose 1-diphosphate</name>
        <dbReference type="ChEBI" id="CHEBI:58017"/>
    </ligand>
</feature>
<evidence type="ECO:0000256" key="3">
    <source>
        <dbReference type="ARBA" id="ARBA00011894"/>
    </source>
</evidence>
<dbReference type="Gene3D" id="3.40.50.2020">
    <property type="match status" value="1"/>
</dbReference>
<protein>
    <recommendedName>
        <fullName evidence="13 15">Uracil phosphoribosyltransferase</fullName>
        <ecNumber evidence="3 15">2.4.2.9</ecNumber>
    </recommendedName>
    <alternativeName>
        <fullName evidence="10 15">UMP pyrophosphorylase</fullName>
    </alternativeName>
    <alternativeName>
        <fullName evidence="14 15">UPRTase</fullName>
    </alternativeName>
</protein>
<evidence type="ECO:0000256" key="12">
    <source>
        <dbReference type="ARBA" id="ARBA00056901"/>
    </source>
</evidence>
<keyword evidence="6 15" id="KW-0808">Transferase</keyword>
<keyword evidence="18" id="KW-1185">Reference proteome</keyword>
<keyword evidence="9 15" id="KW-0342">GTP-binding</keyword>
<dbReference type="InterPro" id="IPR050054">
    <property type="entry name" value="UPRTase/APRTase"/>
</dbReference>
<feature type="binding site" evidence="15">
    <location>
        <position position="104"/>
    </location>
    <ligand>
        <name>5-phospho-alpha-D-ribose 1-diphosphate</name>
        <dbReference type="ChEBI" id="CHEBI:58017"/>
    </ligand>
</feature>
<evidence type="ECO:0000256" key="14">
    <source>
        <dbReference type="ARBA" id="ARBA00079807"/>
    </source>
</evidence>
<dbReference type="FunFam" id="3.40.50.2020:FF:000003">
    <property type="entry name" value="Uracil phosphoribosyltransferase"/>
    <property type="match status" value="1"/>
</dbReference>
<dbReference type="PANTHER" id="PTHR32315">
    <property type="entry name" value="ADENINE PHOSPHORIBOSYLTRANSFERASE"/>
    <property type="match status" value="1"/>
</dbReference>
<dbReference type="EMBL" id="RBZM01000011">
    <property type="protein sequence ID" value="RKP47316.1"/>
    <property type="molecule type" value="Genomic_DNA"/>
</dbReference>
<comment type="cofactor">
    <cofactor evidence="15">
        <name>Mg(2+)</name>
        <dbReference type="ChEBI" id="CHEBI:18420"/>
    </cofactor>
    <text evidence="15">Binds 1 Mg(2+) ion per subunit. The magnesium is bound as Mg-PRPP.</text>
</comment>
<keyword evidence="8 15" id="KW-0460">Magnesium</keyword>
<dbReference type="CDD" id="cd06223">
    <property type="entry name" value="PRTases_typeI"/>
    <property type="match status" value="1"/>
</dbReference>
<feature type="domain" description="Phosphoribosyltransferase" evidence="16">
    <location>
        <begin position="7"/>
        <end position="208"/>
    </location>
</feature>
<comment type="catalytic activity">
    <reaction evidence="11 15">
        <text>UMP + diphosphate = 5-phospho-alpha-D-ribose 1-diphosphate + uracil</text>
        <dbReference type="Rhea" id="RHEA:13017"/>
        <dbReference type="ChEBI" id="CHEBI:17568"/>
        <dbReference type="ChEBI" id="CHEBI:33019"/>
        <dbReference type="ChEBI" id="CHEBI:57865"/>
        <dbReference type="ChEBI" id="CHEBI:58017"/>
        <dbReference type="EC" id="2.4.2.9"/>
    </reaction>
</comment>
<dbReference type="InterPro" id="IPR005765">
    <property type="entry name" value="UPRT"/>
</dbReference>
<dbReference type="RefSeq" id="WP_120979513.1">
    <property type="nucleotide sequence ID" value="NZ_RBZM01000011.1"/>
</dbReference>
<keyword evidence="7 15" id="KW-0547">Nucleotide-binding</keyword>
<feature type="binding site" evidence="15">
    <location>
        <position position="79"/>
    </location>
    <ligand>
        <name>5-phospho-alpha-D-ribose 1-diphosphate</name>
        <dbReference type="ChEBI" id="CHEBI:58017"/>
    </ligand>
</feature>
<dbReference type="HAMAP" id="MF_01218_B">
    <property type="entry name" value="Upp_B"/>
    <property type="match status" value="1"/>
</dbReference>
<gene>
    <name evidence="15" type="primary">upp</name>
    <name evidence="17" type="ORF">D7Z26_23745</name>
</gene>
<dbReference type="Proteomes" id="UP000282076">
    <property type="component" value="Unassembled WGS sequence"/>
</dbReference>
<evidence type="ECO:0000256" key="2">
    <source>
        <dbReference type="ARBA" id="ARBA00009516"/>
    </source>
</evidence>
<reference evidence="17 18" key="1">
    <citation type="submission" date="2018-10" db="EMBL/GenBank/DDBJ databases">
        <title>Cohnella sp. M2MS4P-1, whole genome shotgun sequence.</title>
        <authorList>
            <person name="Tuo L."/>
        </authorList>
    </citation>
    <scope>NUCLEOTIDE SEQUENCE [LARGE SCALE GENOMIC DNA]</scope>
    <source>
        <strain evidence="17 18">M2MS4P-1</strain>
    </source>
</reference>
<keyword evidence="5 15" id="KW-0328">Glycosyltransferase</keyword>
<feature type="binding site" evidence="15">
    <location>
        <begin position="199"/>
        <end position="201"/>
    </location>
    <ligand>
        <name>uracil</name>
        <dbReference type="ChEBI" id="CHEBI:17568"/>
    </ligand>
</feature>
<dbReference type="Pfam" id="PF14681">
    <property type="entry name" value="UPRTase"/>
    <property type="match status" value="1"/>
</dbReference>
<accession>A0A494XFM9</accession>
<evidence type="ECO:0000313" key="18">
    <source>
        <dbReference type="Proteomes" id="UP000282076"/>
    </source>
</evidence>
<evidence type="ECO:0000256" key="13">
    <source>
        <dbReference type="ARBA" id="ARBA00072146"/>
    </source>
</evidence>
<proteinExistence type="inferred from homology"/>
<dbReference type="UniPathway" id="UPA00574">
    <property type="reaction ID" value="UER00636"/>
</dbReference>
<comment type="function">
    <text evidence="12 15">Catalyzes the conversion of uracil and 5-phospho-alpha-D-ribose 1-diphosphate (PRPP) to UMP and diphosphate.</text>
</comment>
<evidence type="ECO:0000256" key="6">
    <source>
        <dbReference type="ARBA" id="ARBA00022679"/>
    </source>
</evidence>
<dbReference type="AlphaFoldDB" id="A0A494XFM9"/>
<keyword evidence="4 15" id="KW-0021">Allosteric enzyme</keyword>
<evidence type="ECO:0000313" key="17">
    <source>
        <dbReference type="EMBL" id="RKP47316.1"/>
    </source>
</evidence>
<dbReference type="GO" id="GO:0005525">
    <property type="term" value="F:GTP binding"/>
    <property type="evidence" value="ECO:0007669"/>
    <property type="project" value="UniProtKB-KW"/>
</dbReference>
<dbReference type="PANTHER" id="PTHR32315:SF4">
    <property type="entry name" value="URACIL PHOSPHORIBOSYLTRANSFERASE, CHLOROPLASTIC"/>
    <property type="match status" value="1"/>
</dbReference>
<evidence type="ECO:0000256" key="9">
    <source>
        <dbReference type="ARBA" id="ARBA00023134"/>
    </source>
</evidence>
<dbReference type="GO" id="GO:0005737">
    <property type="term" value="C:cytoplasm"/>
    <property type="evidence" value="ECO:0007669"/>
    <property type="project" value="UniProtKB-ARBA"/>
</dbReference>
<evidence type="ECO:0000256" key="4">
    <source>
        <dbReference type="ARBA" id="ARBA00022533"/>
    </source>
</evidence>
<feature type="binding site" evidence="15">
    <location>
        <begin position="131"/>
        <end position="139"/>
    </location>
    <ligand>
        <name>5-phospho-alpha-D-ribose 1-diphosphate</name>
        <dbReference type="ChEBI" id="CHEBI:58017"/>
    </ligand>
</feature>
<evidence type="ECO:0000256" key="10">
    <source>
        <dbReference type="ARBA" id="ARBA00031082"/>
    </source>
</evidence>